<evidence type="ECO:0000256" key="1">
    <source>
        <dbReference type="SAM" id="MobiDB-lite"/>
    </source>
</evidence>
<feature type="region of interest" description="Disordered" evidence="1">
    <location>
        <begin position="90"/>
        <end position="127"/>
    </location>
</feature>
<keyword evidence="3" id="KW-1185">Reference proteome</keyword>
<evidence type="ECO:0000313" key="2">
    <source>
        <dbReference type="EMBL" id="MBW0548333.1"/>
    </source>
</evidence>
<dbReference type="Proteomes" id="UP000765509">
    <property type="component" value="Unassembled WGS sequence"/>
</dbReference>
<sequence length="127" mass="14970">MLRQTPTLFLERDEGLIEFDQTHYYIQDSLAAPNNHLIKQRIQRELFEEAKPFKSPINDIINKQIIQHQHLMETETIPLEKVPYHYLPTFPSAKKQKSTSSQPKSHRLVPPGWRQCRRSNFTTPGPH</sequence>
<comment type="caution">
    <text evidence="2">The sequence shown here is derived from an EMBL/GenBank/DDBJ whole genome shotgun (WGS) entry which is preliminary data.</text>
</comment>
<protein>
    <submittedName>
        <fullName evidence="2">Uncharacterized protein</fullName>
    </submittedName>
</protein>
<gene>
    <name evidence="2" type="ORF">O181_088048</name>
</gene>
<proteinExistence type="predicted"/>
<dbReference type="AlphaFoldDB" id="A0A9Q3IQU6"/>
<name>A0A9Q3IQU6_9BASI</name>
<organism evidence="2 3">
    <name type="scientific">Austropuccinia psidii MF-1</name>
    <dbReference type="NCBI Taxonomy" id="1389203"/>
    <lineage>
        <taxon>Eukaryota</taxon>
        <taxon>Fungi</taxon>
        <taxon>Dikarya</taxon>
        <taxon>Basidiomycota</taxon>
        <taxon>Pucciniomycotina</taxon>
        <taxon>Pucciniomycetes</taxon>
        <taxon>Pucciniales</taxon>
        <taxon>Sphaerophragmiaceae</taxon>
        <taxon>Austropuccinia</taxon>
    </lineage>
</organism>
<dbReference type="EMBL" id="AVOT02053545">
    <property type="protein sequence ID" value="MBW0548333.1"/>
    <property type="molecule type" value="Genomic_DNA"/>
</dbReference>
<feature type="compositionally biased region" description="Polar residues" evidence="1">
    <location>
        <begin position="118"/>
        <end position="127"/>
    </location>
</feature>
<accession>A0A9Q3IQU6</accession>
<evidence type="ECO:0000313" key="3">
    <source>
        <dbReference type="Proteomes" id="UP000765509"/>
    </source>
</evidence>
<reference evidence="2" key="1">
    <citation type="submission" date="2021-03" db="EMBL/GenBank/DDBJ databases">
        <title>Draft genome sequence of rust myrtle Austropuccinia psidii MF-1, a brazilian biotype.</title>
        <authorList>
            <person name="Quecine M.C."/>
            <person name="Pachon D.M.R."/>
            <person name="Bonatelli M.L."/>
            <person name="Correr F.H."/>
            <person name="Franceschini L.M."/>
            <person name="Leite T.F."/>
            <person name="Margarido G.R.A."/>
            <person name="Almeida C.A."/>
            <person name="Ferrarezi J.A."/>
            <person name="Labate C.A."/>
        </authorList>
    </citation>
    <scope>NUCLEOTIDE SEQUENCE</scope>
    <source>
        <strain evidence="2">MF-1</strain>
    </source>
</reference>